<feature type="transmembrane region" description="Helical" evidence="9">
    <location>
        <begin position="164"/>
        <end position="183"/>
    </location>
</feature>
<evidence type="ECO:0000256" key="7">
    <source>
        <dbReference type="ARBA" id="ARBA00031027"/>
    </source>
</evidence>
<feature type="transmembrane region" description="Helical" evidence="9">
    <location>
        <begin position="195"/>
        <end position="213"/>
    </location>
</feature>
<accession>A0A1W1B7T3</accession>
<feature type="transmembrane region" description="Helical" evidence="9">
    <location>
        <begin position="68"/>
        <end position="88"/>
    </location>
</feature>
<geneLocation type="mitochondrion" evidence="11"/>
<feature type="transmembrane region" description="Helical" evidence="9">
    <location>
        <begin position="250"/>
        <end position="272"/>
    </location>
</feature>
<feature type="transmembrane region" description="Helical" evidence="9">
    <location>
        <begin position="436"/>
        <end position="461"/>
    </location>
</feature>
<dbReference type="EC" id="7.1.1.2" evidence="2"/>
<dbReference type="GO" id="GO:0015990">
    <property type="term" value="P:electron transport coupled proton transport"/>
    <property type="evidence" value="ECO:0007669"/>
    <property type="project" value="TreeGrafter"/>
</dbReference>
<feature type="transmembrane region" description="Helical" evidence="9">
    <location>
        <begin position="514"/>
        <end position="532"/>
    </location>
</feature>
<feature type="transmembrane region" description="Helical" evidence="9">
    <location>
        <begin position="353"/>
        <end position="372"/>
    </location>
</feature>
<evidence type="ECO:0000256" key="8">
    <source>
        <dbReference type="ARBA" id="ARBA00049551"/>
    </source>
</evidence>
<reference evidence="11" key="1">
    <citation type="submission" date="2016-05" db="EMBL/GenBank/DDBJ databases">
        <title>The invasive ascidian Ciona intestinalis type-A recorded in a Red Sea marina.</title>
        <authorList>
            <person name="Shmuel Y."/>
            <person name="Huchon D."/>
            <person name="Shenkar N."/>
        </authorList>
    </citation>
    <scope>NUCLEOTIDE SEQUENCE</scope>
</reference>
<evidence type="ECO:0000256" key="4">
    <source>
        <dbReference type="ARBA" id="ARBA00022692"/>
    </source>
</evidence>
<dbReference type="AlphaFoldDB" id="A0A1W1B7T3"/>
<keyword evidence="4 9" id="KW-0812">Transmembrane</keyword>
<comment type="catalytic activity">
    <reaction evidence="8">
        <text>a ubiquinone + NADH + 5 H(+)(in) = a ubiquinol + NAD(+) + 4 H(+)(out)</text>
        <dbReference type="Rhea" id="RHEA:29091"/>
        <dbReference type="Rhea" id="RHEA-COMP:9565"/>
        <dbReference type="Rhea" id="RHEA-COMP:9566"/>
        <dbReference type="ChEBI" id="CHEBI:15378"/>
        <dbReference type="ChEBI" id="CHEBI:16389"/>
        <dbReference type="ChEBI" id="CHEBI:17976"/>
        <dbReference type="ChEBI" id="CHEBI:57540"/>
        <dbReference type="ChEBI" id="CHEBI:57945"/>
        <dbReference type="EC" id="7.1.1.2"/>
    </reaction>
</comment>
<protein>
    <recommendedName>
        <fullName evidence="2">NADH:ubiquinone reductase (H(+)-translocating)</fullName>
        <ecNumber evidence="2">7.1.1.2</ecNumber>
    </recommendedName>
    <alternativeName>
        <fullName evidence="7">NADH dehydrogenase subunit 5</fullName>
    </alternativeName>
</protein>
<feature type="domain" description="NADH:quinone oxidoreductase/Mrp antiporter transmembrane" evidence="10">
    <location>
        <begin position="119"/>
        <end position="384"/>
    </location>
</feature>
<evidence type="ECO:0000256" key="1">
    <source>
        <dbReference type="ARBA" id="ARBA00004141"/>
    </source>
</evidence>
<dbReference type="GO" id="GO:0003954">
    <property type="term" value="F:NADH dehydrogenase activity"/>
    <property type="evidence" value="ECO:0007669"/>
    <property type="project" value="TreeGrafter"/>
</dbReference>
<dbReference type="EMBL" id="LT594988">
    <property type="protein sequence ID" value="SBU37562.1"/>
    <property type="molecule type" value="Genomic_DNA"/>
</dbReference>
<dbReference type="GO" id="GO:0008137">
    <property type="term" value="F:NADH dehydrogenase (ubiquinone) activity"/>
    <property type="evidence" value="ECO:0007669"/>
    <property type="project" value="UniProtKB-EC"/>
</dbReference>
<feature type="transmembrane region" description="Helical" evidence="9">
    <location>
        <begin position="100"/>
        <end position="119"/>
    </location>
</feature>
<feature type="transmembrane region" description="Helical" evidence="9">
    <location>
        <begin position="292"/>
        <end position="309"/>
    </location>
</feature>
<sequence length="578" mass="66053">MVKIIMIFVPMLLASFKMKKYLVNFKSMKINSLLFCIISIILVIHNHMGVTCLGGGWLNGNFLISWDFYSLVFLFIGFSVTWSILDFANWYMGAEVKNKTFIMFLFMFLMFMFILTSSINLVFLLIGWEGVGIMSFLLINWWFGRGEAGLSGLQAMIYNRIGDFCFYIGIFLIFMSGMNVNIIGGYGNSQILNNFVFFFFLIGMMAKSSLYFFHPWLPNAMEGPTPVSALLHSSTMVVAGVYLLCRLLGFFNFTMMGIVMLVGALTMLYGSICALGQYDMKKIIAHSTTSQLGLMVVTLGFGFPLVSFFHLCMHAYVKSLIFISSGIFIHGIGGLQDYRKMMMGSISSKFSKLCMILCSLSLGGFPFMSGFYSKDSILENLYGPFLNSFGSLLVIVGSIFTVAYSFRLVSLIFLVNNNEGSFSVKLNGQEQLNTTFFFMSRLFIWGMVGGFFTFWSLFFIFNEEYIGWGMKMIPLMIFGIGVIIGSKIFLGVLMEFSPNSQLLFYNPVIHRLQLMLLFNGIKFMKFIEFWGMEMLWVNQLKKIPKFSAFGKNFLSYKNYFIFGMFFMCIFFLFYFMCV</sequence>
<organism evidence="11">
    <name type="scientific">Ciona robusta</name>
    <dbReference type="NCBI Taxonomy" id="1774208"/>
    <lineage>
        <taxon>Eukaryota</taxon>
        <taxon>Metazoa</taxon>
        <taxon>Chordata</taxon>
        <taxon>Tunicata</taxon>
        <taxon>Ascidiacea</taxon>
        <taxon>Phlebobranchia</taxon>
        <taxon>Cionidae</taxon>
        <taxon>Ciona</taxon>
    </lineage>
</organism>
<dbReference type="InterPro" id="IPR001750">
    <property type="entry name" value="ND/Mrp_TM"/>
</dbReference>
<keyword evidence="3" id="KW-0679">Respiratory chain</keyword>
<gene>
    <name evidence="11" type="primary">NADH5</name>
</gene>
<evidence type="ECO:0000313" key="11">
    <source>
        <dbReference type="EMBL" id="SBU37562.1"/>
    </source>
</evidence>
<dbReference type="GO" id="GO:0016020">
    <property type="term" value="C:membrane"/>
    <property type="evidence" value="ECO:0007669"/>
    <property type="project" value="UniProtKB-SubCell"/>
</dbReference>
<dbReference type="PRINTS" id="PR01434">
    <property type="entry name" value="NADHDHGNASE5"/>
</dbReference>
<comment type="subcellular location">
    <subcellularLocation>
        <location evidence="1">Membrane</location>
        <topology evidence="1">Multi-pass membrane protein</topology>
    </subcellularLocation>
</comment>
<dbReference type="PANTHER" id="PTHR42829:SF2">
    <property type="entry name" value="NADH-UBIQUINONE OXIDOREDUCTASE CHAIN 5"/>
    <property type="match status" value="1"/>
</dbReference>
<keyword evidence="3" id="KW-0813">Transport</keyword>
<keyword evidence="5 9" id="KW-1133">Transmembrane helix</keyword>
<dbReference type="PANTHER" id="PTHR42829">
    <property type="entry name" value="NADH-UBIQUINONE OXIDOREDUCTASE CHAIN 5"/>
    <property type="match status" value="1"/>
</dbReference>
<evidence type="ECO:0000256" key="6">
    <source>
        <dbReference type="ARBA" id="ARBA00023136"/>
    </source>
</evidence>
<evidence type="ECO:0000256" key="2">
    <source>
        <dbReference type="ARBA" id="ARBA00012944"/>
    </source>
</evidence>
<dbReference type="GO" id="GO:0042773">
    <property type="term" value="P:ATP synthesis coupled electron transport"/>
    <property type="evidence" value="ECO:0007669"/>
    <property type="project" value="InterPro"/>
</dbReference>
<keyword evidence="3" id="KW-0249">Electron transport</keyword>
<evidence type="ECO:0000259" key="10">
    <source>
        <dbReference type="Pfam" id="PF00361"/>
    </source>
</evidence>
<feature type="transmembrane region" description="Helical" evidence="9">
    <location>
        <begin position="392"/>
        <end position="415"/>
    </location>
</feature>
<keyword evidence="11" id="KW-0496">Mitochondrion</keyword>
<feature type="transmembrane region" description="Helical" evidence="9">
    <location>
        <begin position="559"/>
        <end position="577"/>
    </location>
</feature>
<proteinExistence type="predicted"/>
<name>A0A1W1B7T3_9ASCI</name>
<feature type="transmembrane region" description="Helical" evidence="9">
    <location>
        <begin position="225"/>
        <end position="244"/>
    </location>
</feature>
<feature type="transmembrane region" description="Helical" evidence="9">
    <location>
        <begin position="473"/>
        <end position="493"/>
    </location>
</feature>
<evidence type="ECO:0000256" key="3">
    <source>
        <dbReference type="ARBA" id="ARBA00022660"/>
    </source>
</evidence>
<evidence type="ECO:0000256" key="5">
    <source>
        <dbReference type="ARBA" id="ARBA00022989"/>
    </source>
</evidence>
<dbReference type="InterPro" id="IPR003945">
    <property type="entry name" value="NU5C-like"/>
</dbReference>
<dbReference type="Pfam" id="PF00361">
    <property type="entry name" value="Proton_antipo_M"/>
    <property type="match status" value="1"/>
</dbReference>
<keyword evidence="6 9" id="KW-0472">Membrane</keyword>
<evidence type="ECO:0000256" key="9">
    <source>
        <dbReference type="SAM" id="Phobius"/>
    </source>
</evidence>